<dbReference type="GO" id="GO:0007635">
    <property type="term" value="P:chemosensory behavior"/>
    <property type="evidence" value="ECO:0007669"/>
    <property type="project" value="TreeGrafter"/>
</dbReference>
<dbReference type="Pfam" id="PF08395">
    <property type="entry name" value="7tm_7"/>
    <property type="match status" value="2"/>
</dbReference>
<dbReference type="STRING" id="41427.A0A182J5U1"/>
<dbReference type="GO" id="GO:0030424">
    <property type="term" value="C:axon"/>
    <property type="evidence" value="ECO:0007669"/>
    <property type="project" value="TreeGrafter"/>
</dbReference>
<dbReference type="EnsemblMetazoa" id="AATE011917-RA">
    <property type="protein sequence ID" value="AATE011917-PA.1"/>
    <property type="gene ID" value="AATE011917"/>
</dbReference>
<evidence type="ECO:0000256" key="6">
    <source>
        <dbReference type="ARBA" id="ARBA00023170"/>
    </source>
</evidence>
<dbReference type="PANTHER" id="PTHR21143">
    <property type="entry name" value="INVERTEBRATE GUSTATORY RECEPTOR"/>
    <property type="match status" value="1"/>
</dbReference>
<accession>A0A182J5U1</accession>
<comment type="similarity">
    <text evidence="8">Belongs to the insect chemoreceptor superfamily. Gustatory receptor (GR) family.</text>
</comment>
<dbReference type="VEuPathDB" id="VectorBase:AATE011917"/>
<dbReference type="GO" id="GO:0008049">
    <property type="term" value="P:male courtship behavior"/>
    <property type="evidence" value="ECO:0007669"/>
    <property type="project" value="TreeGrafter"/>
</dbReference>
<evidence type="ECO:0000256" key="5">
    <source>
        <dbReference type="ARBA" id="ARBA00023136"/>
    </source>
</evidence>
<evidence type="ECO:0000256" key="3">
    <source>
        <dbReference type="ARBA" id="ARBA00022692"/>
    </source>
</evidence>
<dbReference type="GO" id="GO:0030425">
    <property type="term" value="C:dendrite"/>
    <property type="evidence" value="ECO:0007669"/>
    <property type="project" value="TreeGrafter"/>
</dbReference>
<sequence>MLFSFASRLFFNDKSFKRLVPSAVASKTLIRSVHVGVLQRTMRRWWELELQTALIPLYVVSKICCVNAYTYRRMPSRDMTGEIGKPTGVPSSPANHVVVTLSDAFVGSSQSDDSPGKVGPSSPSVVLEFSAAGVLHAVGCSAAYAAYHIVSSLSQSSKLTDPNLVRVAIDLKNQYMGCILVLALVGVSLFRQPTVDALLRTILRVEDELGDIRHGLPGGLQAPLVGNTAWLRNVFLMLVAGVGVKAVLEISNCLMYIRDSGSPFSSYCLVLCIVPQTICIVCELQSVAYALLLRQRFGQLNRWLRQLQPHLARGSGPAFRSLGRIAATHSDLTGAIKLLGRSFGVQNAILLLNQFVTLVELGYNTCMMTVRFDEAETQQDDSTEDFLETVIWVGWFVLEIFVLCYFSHVTVEEVSQDYMILLNKQINITCCDLFNVDLALLYAIIGATSTYLIILIQFDQSFNE</sequence>
<feature type="transmembrane region" description="Helical" evidence="8">
    <location>
        <begin position="439"/>
        <end position="458"/>
    </location>
</feature>
<dbReference type="GO" id="GO:0043025">
    <property type="term" value="C:neuronal cell body"/>
    <property type="evidence" value="ECO:0007669"/>
    <property type="project" value="TreeGrafter"/>
</dbReference>
<dbReference type="InterPro" id="IPR013604">
    <property type="entry name" value="7TM_chemorcpt"/>
</dbReference>
<evidence type="ECO:0000256" key="2">
    <source>
        <dbReference type="ARBA" id="ARBA00022475"/>
    </source>
</evidence>
<reference evidence="9" key="1">
    <citation type="submission" date="2022-08" db="UniProtKB">
        <authorList>
            <consortium name="EnsemblMetazoa"/>
        </authorList>
    </citation>
    <scope>IDENTIFICATION</scope>
    <source>
        <strain evidence="9">EBRO</strain>
    </source>
</reference>
<comment type="subcellular location">
    <subcellularLocation>
        <location evidence="1 8">Cell membrane</location>
        <topology evidence="1 8">Multi-pass membrane protein</topology>
    </subcellularLocation>
</comment>
<evidence type="ECO:0000256" key="4">
    <source>
        <dbReference type="ARBA" id="ARBA00022989"/>
    </source>
</evidence>
<comment type="caution">
    <text evidence="8">Lacks conserved residue(s) required for the propagation of feature annotation.</text>
</comment>
<dbReference type="GO" id="GO:0007165">
    <property type="term" value="P:signal transduction"/>
    <property type="evidence" value="ECO:0007669"/>
    <property type="project" value="UniProtKB-KW"/>
</dbReference>
<evidence type="ECO:0000313" key="9">
    <source>
        <dbReference type="EnsemblMetazoa" id="AATE011917-PA.1"/>
    </source>
</evidence>
<keyword evidence="7 8" id="KW-0807">Transducer</keyword>
<dbReference type="GO" id="GO:0005886">
    <property type="term" value="C:plasma membrane"/>
    <property type="evidence" value="ECO:0007669"/>
    <property type="project" value="UniProtKB-SubCell"/>
</dbReference>
<keyword evidence="6 8" id="KW-0675">Receptor</keyword>
<evidence type="ECO:0000256" key="8">
    <source>
        <dbReference type="RuleBase" id="RU363108"/>
    </source>
</evidence>
<keyword evidence="5 8" id="KW-0472">Membrane</keyword>
<dbReference type="PANTHER" id="PTHR21143:SF104">
    <property type="entry name" value="GUSTATORY RECEPTOR 8A-RELATED"/>
    <property type="match status" value="1"/>
</dbReference>
<dbReference type="AlphaFoldDB" id="A0A182J5U1"/>
<organism evidence="9">
    <name type="scientific">Anopheles atroparvus</name>
    <name type="common">European mosquito</name>
    <dbReference type="NCBI Taxonomy" id="41427"/>
    <lineage>
        <taxon>Eukaryota</taxon>
        <taxon>Metazoa</taxon>
        <taxon>Ecdysozoa</taxon>
        <taxon>Arthropoda</taxon>
        <taxon>Hexapoda</taxon>
        <taxon>Insecta</taxon>
        <taxon>Pterygota</taxon>
        <taxon>Neoptera</taxon>
        <taxon>Endopterygota</taxon>
        <taxon>Diptera</taxon>
        <taxon>Nematocera</taxon>
        <taxon>Culicoidea</taxon>
        <taxon>Culicidae</taxon>
        <taxon>Anophelinae</taxon>
        <taxon>Anopheles</taxon>
    </lineage>
</organism>
<comment type="function">
    <text evidence="8">Gustatory receptor which mediates acceptance or avoidance behavior, depending on its substrates.</text>
</comment>
<evidence type="ECO:0000256" key="7">
    <source>
        <dbReference type="ARBA" id="ARBA00023224"/>
    </source>
</evidence>
<keyword evidence="3 8" id="KW-0812">Transmembrane</keyword>
<proteinExistence type="inferred from homology"/>
<evidence type="ECO:0000256" key="1">
    <source>
        <dbReference type="ARBA" id="ARBA00004651"/>
    </source>
</evidence>
<protein>
    <recommendedName>
        <fullName evidence="8">Gustatory receptor</fullName>
    </recommendedName>
</protein>
<dbReference type="GO" id="GO:0050909">
    <property type="term" value="P:sensory perception of taste"/>
    <property type="evidence" value="ECO:0007669"/>
    <property type="project" value="InterPro"/>
</dbReference>
<keyword evidence="2 8" id="KW-1003">Cell membrane</keyword>
<name>A0A182J5U1_ANOAO</name>
<feature type="transmembrane region" description="Helical" evidence="8">
    <location>
        <begin position="389"/>
        <end position="408"/>
    </location>
</feature>
<keyword evidence="4 8" id="KW-1133">Transmembrane helix</keyword>